<dbReference type="PANTHER" id="PTHR43280">
    <property type="entry name" value="ARAC-FAMILY TRANSCRIPTIONAL REGULATOR"/>
    <property type="match status" value="1"/>
</dbReference>
<feature type="transmembrane region" description="Helical" evidence="4">
    <location>
        <begin position="39"/>
        <end position="63"/>
    </location>
</feature>
<dbReference type="PROSITE" id="PS00041">
    <property type="entry name" value="HTH_ARAC_FAMILY_1"/>
    <property type="match status" value="1"/>
</dbReference>
<feature type="transmembrane region" description="Helical" evidence="4">
    <location>
        <begin position="230"/>
        <end position="250"/>
    </location>
</feature>
<evidence type="ECO:0000256" key="3">
    <source>
        <dbReference type="ARBA" id="ARBA00023163"/>
    </source>
</evidence>
<feature type="transmembrane region" description="Helical" evidence="4">
    <location>
        <begin position="100"/>
        <end position="118"/>
    </location>
</feature>
<dbReference type="RefSeq" id="WP_254169846.1">
    <property type="nucleotide sequence ID" value="NZ_JAHESF010000059.1"/>
</dbReference>
<keyword evidence="7" id="KW-1185">Reference proteome</keyword>
<evidence type="ECO:0000313" key="7">
    <source>
        <dbReference type="Proteomes" id="UP001319200"/>
    </source>
</evidence>
<dbReference type="InterPro" id="IPR009057">
    <property type="entry name" value="Homeodomain-like_sf"/>
</dbReference>
<evidence type="ECO:0000313" key="6">
    <source>
        <dbReference type="EMBL" id="MBT1701159.1"/>
    </source>
</evidence>
<keyword evidence="4" id="KW-0472">Membrane</keyword>
<evidence type="ECO:0000256" key="2">
    <source>
        <dbReference type="ARBA" id="ARBA00023125"/>
    </source>
</evidence>
<gene>
    <name evidence="6" type="ORF">KK083_29985</name>
</gene>
<keyword evidence="4" id="KW-1133">Transmembrane helix</keyword>
<name>A0AAP2DUY1_9BACT</name>
<keyword evidence="2" id="KW-0238">DNA-binding</keyword>
<evidence type="ECO:0000256" key="1">
    <source>
        <dbReference type="ARBA" id="ARBA00023015"/>
    </source>
</evidence>
<dbReference type="PANTHER" id="PTHR43280:SF29">
    <property type="entry name" value="ARAC-FAMILY TRANSCRIPTIONAL REGULATOR"/>
    <property type="match status" value="1"/>
</dbReference>
<keyword evidence="4" id="KW-0812">Transmembrane</keyword>
<feature type="transmembrane region" description="Helical" evidence="4">
    <location>
        <begin position="75"/>
        <end position="93"/>
    </location>
</feature>
<reference evidence="6 7" key="1">
    <citation type="submission" date="2021-05" db="EMBL/GenBank/DDBJ databases">
        <title>A Polyphasic approach of four new species of the genus Ohtaekwangia: Ohtaekwangia histidinii sp. nov., Ohtaekwangia cretensis sp. nov., Ohtaekwangia indiensis sp. nov., Ohtaekwangia reichenbachii sp. nov. from diverse environment.</title>
        <authorList>
            <person name="Octaviana S."/>
        </authorList>
    </citation>
    <scope>NUCLEOTIDE SEQUENCE [LARGE SCALE GENOMIC DNA]</scope>
    <source>
        <strain evidence="6 7">PWU4</strain>
    </source>
</reference>
<keyword evidence="3" id="KW-0804">Transcription</keyword>
<dbReference type="InterPro" id="IPR020449">
    <property type="entry name" value="Tscrpt_reg_AraC-type_HTH"/>
</dbReference>
<dbReference type="PRINTS" id="PR00032">
    <property type="entry name" value="HTHARAC"/>
</dbReference>
<dbReference type="AlphaFoldDB" id="A0AAP2DUY1"/>
<dbReference type="PROSITE" id="PS01124">
    <property type="entry name" value="HTH_ARAC_FAMILY_2"/>
    <property type="match status" value="1"/>
</dbReference>
<dbReference type="SMART" id="SM00342">
    <property type="entry name" value="HTH_ARAC"/>
    <property type="match status" value="1"/>
</dbReference>
<dbReference type="SUPFAM" id="SSF46689">
    <property type="entry name" value="Homeodomain-like"/>
    <property type="match status" value="1"/>
</dbReference>
<dbReference type="Proteomes" id="UP001319200">
    <property type="component" value="Unassembled WGS sequence"/>
</dbReference>
<evidence type="ECO:0000256" key="4">
    <source>
        <dbReference type="SAM" id="Phobius"/>
    </source>
</evidence>
<feature type="transmembrane region" description="Helical" evidence="4">
    <location>
        <begin position="159"/>
        <end position="180"/>
    </location>
</feature>
<dbReference type="Pfam" id="PF12833">
    <property type="entry name" value="HTH_18"/>
    <property type="match status" value="1"/>
</dbReference>
<feature type="domain" description="HTH araC/xylS-type" evidence="5">
    <location>
        <begin position="272"/>
        <end position="378"/>
    </location>
</feature>
<dbReference type="GO" id="GO:0003700">
    <property type="term" value="F:DNA-binding transcription factor activity"/>
    <property type="evidence" value="ECO:0007669"/>
    <property type="project" value="InterPro"/>
</dbReference>
<feature type="transmembrane region" description="Helical" evidence="4">
    <location>
        <begin position="201"/>
        <end position="218"/>
    </location>
</feature>
<feature type="transmembrane region" description="Helical" evidence="4">
    <location>
        <begin position="6"/>
        <end position="27"/>
    </location>
</feature>
<sequence>MEYRLDLFAVFMFLGIVQAVFLCVFFFSKENRKSDANVFHGLMLLSMALCLVEIFLMYTGYIVKCLYLVDFSEPFPFAIGPCFYLLVLSLIHGKVEKKHYWHLAFVLVYTACIVPFLIQPEVVKYNSWIESYQPGLPLKEYTYDRGDGRIFWITDHHTLLTLTSLALYLVLSLIEIIKAFKYRKESFLRPANPVLRKLQRGVLEVISVIVLILVIKMYNVNDTGDHWLAAYLAVTIYLTSFSVIGQSGFFRQPSLAEPQKYKGSSVTPELHRSLLQKLTEVMEQEKPFLSAGFSLPDLSTRLGTTVHTLSQVINEGLGKNFFEMTASYRVDEAKKLLKERRNIKVEEIADQVGYSSKSSFNNAFKKITGMTPSEFRASDVFPADGAD</sequence>
<organism evidence="6 7">
    <name type="scientific">Chryseosolibacter histidini</name>
    <dbReference type="NCBI Taxonomy" id="2782349"/>
    <lineage>
        <taxon>Bacteria</taxon>
        <taxon>Pseudomonadati</taxon>
        <taxon>Bacteroidota</taxon>
        <taxon>Cytophagia</taxon>
        <taxon>Cytophagales</taxon>
        <taxon>Chryseotaleaceae</taxon>
        <taxon>Chryseosolibacter</taxon>
    </lineage>
</organism>
<keyword evidence="1" id="KW-0805">Transcription regulation</keyword>
<accession>A0AAP2DUY1</accession>
<proteinExistence type="predicted"/>
<dbReference type="Gene3D" id="1.10.10.60">
    <property type="entry name" value="Homeodomain-like"/>
    <property type="match status" value="1"/>
</dbReference>
<dbReference type="InterPro" id="IPR018062">
    <property type="entry name" value="HTH_AraC-typ_CS"/>
</dbReference>
<dbReference type="EMBL" id="JAHESF010000059">
    <property type="protein sequence ID" value="MBT1701159.1"/>
    <property type="molecule type" value="Genomic_DNA"/>
</dbReference>
<comment type="caution">
    <text evidence="6">The sequence shown here is derived from an EMBL/GenBank/DDBJ whole genome shotgun (WGS) entry which is preliminary data.</text>
</comment>
<dbReference type="InterPro" id="IPR018060">
    <property type="entry name" value="HTH_AraC"/>
</dbReference>
<protein>
    <submittedName>
        <fullName evidence="6">AraC family transcriptional regulator</fullName>
    </submittedName>
</protein>
<dbReference type="GO" id="GO:0043565">
    <property type="term" value="F:sequence-specific DNA binding"/>
    <property type="evidence" value="ECO:0007669"/>
    <property type="project" value="InterPro"/>
</dbReference>
<evidence type="ECO:0000259" key="5">
    <source>
        <dbReference type="PROSITE" id="PS01124"/>
    </source>
</evidence>